<evidence type="ECO:0000313" key="2">
    <source>
        <dbReference type="Proteomes" id="UP000054928"/>
    </source>
</evidence>
<dbReference type="GeneID" id="36399417"/>
<name>A0A0N7L7M5_PLAHL</name>
<dbReference type="AlphaFoldDB" id="A0A0N7L7M5"/>
<organism evidence="1 2">
    <name type="scientific">Plasmopara halstedii</name>
    <name type="common">Downy mildew of sunflower</name>
    <dbReference type="NCBI Taxonomy" id="4781"/>
    <lineage>
        <taxon>Eukaryota</taxon>
        <taxon>Sar</taxon>
        <taxon>Stramenopiles</taxon>
        <taxon>Oomycota</taxon>
        <taxon>Peronosporomycetes</taxon>
        <taxon>Peronosporales</taxon>
        <taxon>Peronosporaceae</taxon>
        <taxon>Plasmopara</taxon>
    </lineage>
</organism>
<evidence type="ECO:0000313" key="1">
    <source>
        <dbReference type="EMBL" id="CEG47491.1"/>
    </source>
</evidence>
<proteinExistence type="predicted"/>
<dbReference type="RefSeq" id="XP_024583860.1">
    <property type="nucleotide sequence ID" value="XM_024718464.1"/>
</dbReference>
<keyword evidence="2" id="KW-1185">Reference proteome</keyword>
<dbReference type="Proteomes" id="UP000054928">
    <property type="component" value="Unassembled WGS sequence"/>
</dbReference>
<protein>
    <submittedName>
        <fullName evidence="1">Uncharacterized protein</fullName>
    </submittedName>
</protein>
<sequence length="53" mass="5895">MARSGWIAVYRKKYCDELLTKAVTLVNEVNQGDDDDVSGQKKILSIYIQGGCT</sequence>
<reference evidence="2" key="1">
    <citation type="submission" date="2014-09" db="EMBL/GenBank/DDBJ databases">
        <authorList>
            <person name="Sharma Rahul"/>
            <person name="Thines Marco"/>
        </authorList>
    </citation>
    <scope>NUCLEOTIDE SEQUENCE [LARGE SCALE GENOMIC DNA]</scope>
</reference>
<accession>A0A0N7L7M5</accession>
<dbReference type="EMBL" id="CCYD01002589">
    <property type="protein sequence ID" value="CEG47491.1"/>
    <property type="molecule type" value="Genomic_DNA"/>
</dbReference>